<organism evidence="2 3">
    <name type="scientific">Paenibacillus aquistagni</name>
    <dbReference type="NCBI Taxonomy" id="1852522"/>
    <lineage>
        <taxon>Bacteria</taxon>
        <taxon>Bacillati</taxon>
        <taxon>Bacillota</taxon>
        <taxon>Bacilli</taxon>
        <taxon>Bacillales</taxon>
        <taxon>Paenibacillaceae</taxon>
        <taxon>Paenibacillus</taxon>
    </lineage>
</organism>
<dbReference type="GO" id="GO:0017004">
    <property type="term" value="P:cytochrome complex assembly"/>
    <property type="evidence" value="ECO:0007669"/>
    <property type="project" value="InterPro"/>
</dbReference>
<name>A0A1X7LXG0_9BACL</name>
<dbReference type="Proteomes" id="UP000193834">
    <property type="component" value="Unassembled WGS sequence"/>
</dbReference>
<dbReference type="OrthoDB" id="2417400at2"/>
<dbReference type="PANTHER" id="PTHR38034:SF1">
    <property type="entry name" value="INNER MEMBRANE PROTEIN YPJD"/>
    <property type="match status" value="1"/>
</dbReference>
<dbReference type="Pfam" id="PF01578">
    <property type="entry name" value="Cytochrom_C_asm"/>
    <property type="match status" value="1"/>
</dbReference>
<proteinExistence type="predicted"/>
<keyword evidence="3" id="KW-1185">Reference proteome</keyword>
<dbReference type="GO" id="GO:0020037">
    <property type="term" value="F:heme binding"/>
    <property type="evidence" value="ECO:0007669"/>
    <property type="project" value="InterPro"/>
</dbReference>
<reference evidence="2 3" key="1">
    <citation type="submission" date="2017-04" db="EMBL/GenBank/DDBJ databases">
        <authorList>
            <person name="Afonso C.L."/>
            <person name="Miller P.J."/>
            <person name="Scott M.A."/>
            <person name="Spackman E."/>
            <person name="Goraichik I."/>
            <person name="Dimitrov K.M."/>
            <person name="Suarez D.L."/>
            <person name="Swayne D.E."/>
        </authorList>
    </citation>
    <scope>NUCLEOTIDE SEQUENCE [LARGE SCALE GENOMIC DNA]</scope>
    <source>
        <strain evidence="2 3">11</strain>
    </source>
</reference>
<dbReference type="InterPro" id="IPR052372">
    <property type="entry name" value="YpjD/HemX"/>
</dbReference>
<dbReference type="STRING" id="1852522.SAMN06295960_4617"/>
<dbReference type="EMBL" id="FXAZ01000009">
    <property type="protein sequence ID" value="SMG58137.1"/>
    <property type="molecule type" value="Genomic_DNA"/>
</dbReference>
<evidence type="ECO:0000259" key="1">
    <source>
        <dbReference type="Pfam" id="PF01578"/>
    </source>
</evidence>
<gene>
    <name evidence="2" type="ORF">SAMN06295960_4617</name>
</gene>
<sequence>MVTSSWIYDAIIYTYALSLLFYFSDVMDVNRRAKRIGTGLLVLVWTIETVFLITRIIRHQSGEMFSSFEFMFMFAWLLITMSLVINRFFQIEFIVFIVNLIGFILLLINMLNDPTAPSSMGEWEMLRNLLVFHVGLAACGFASFTLSAVYSGMYLFLHRRLKRRKWSDAVRRLPSLDRIERASYIAITIGIPLFLLSLSVAVSAVWIGNRSELLLDFKVWFTILVVFMYGGYLLWRKSFAGMQLAYYNMICYAIMLLNYGLNSISTFHRWMGV</sequence>
<feature type="domain" description="Cytochrome c assembly protein" evidence="1">
    <location>
        <begin position="68"/>
        <end position="265"/>
    </location>
</feature>
<dbReference type="PANTHER" id="PTHR38034">
    <property type="entry name" value="INNER MEMBRANE PROTEIN YPJD"/>
    <property type="match status" value="1"/>
</dbReference>
<dbReference type="InterPro" id="IPR002541">
    <property type="entry name" value="Cyt_c_assembly"/>
</dbReference>
<dbReference type="RefSeq" id="WP_085498475.1">
    <property type="nucleotide sequence ID" value="NZ_FXAZ01000009.1"/>
</dbReference>
<dbReference type="AlphaFoldDB" id="A0A1X7LXG0"/>
<evidence type="ECO:0000313" key="3">
    <source>
        <dbReference type="Proteomes" id="UP000193834"/>
    </source>
</evidence>
<evidence type="ECO:0000313" key="2">
    <source>
        <dbReference type="EMBL" id="SMG58137.1"/>
    </source>
</evidence>
<accession>A0A1X7LXG0</accession>
<protein>
    <submittedName>
        <fullName evidence="2">HemX protein</fullName>
    </submittedName>
</protein>